<protein>
    <submittedName>
        <fullName evidence="3">Nickel transport system substrate-binding protein</fullName>
    </submittedName>
</protein>
<dbReference type="Gene3D" id="3.10.105.10">
    <property type="entry name" value="Dipeptide-binding Protein, Domain 3"/>
    <property type="match status" value="1"/>
</dbReference>
<dbReference type="Proteomes" id="UP000810207">
    <property type="component" value="Unassembled WGS sequence"/>
</dbReference>
<dbReference type="Pfam" id="PF00496">
    <property type="entry name" value="SBP_bac_5"/>
    <property type="match status" value="1"/>
</dbReference>
<evidence type="ECO:0000313" key="3">
    <source>
        <dbReference type="EMBL" id="MBP2248462.1"/>
    </source>
</evidence>
<proteinExistence type="predicted"/>
<dbReference type="SUPFAM" id="SSF53850">
    <property type="entry name" value="Periplasmic binding protein-like II"/>
    <property type="match status" value="1"/>
</dbReference>
<dbReference type="InterPro" id="IPR000914">
    <property type="entry name" value="SBP_5_dom"/>
</dbReference>
<name>A0ABS4S315_PAEXY</name>
<evidence type="ECO:0000256" key="1">
    <source>
        <dbReference type="SAM" id="MobiDB-lite"/>
    </source>
</evidence>
<dbReference type="EMBL" id="JAGIKV010000023">
    <property type="protein sequence ID" value="MBP2248462.1"/>
    <property type="molecule type" value="Genomic_DNA"/>
</dbReference>
<organism evidence="3 4">
    <name type="scientific">Paenibacillus xylanexedens</name>
    <dbReference type="NCBI Taxonomy" id="528191"/>
    <lineage>
        <taxon>Bacteria</taxon>
        <taxon>Bacillati</taxon>
        <taxon>Bacillota</taxon>
        <taxon>Bacilli</taxon>
        <taxon>Bacillales</taxon>
        <taxon>Paenibacillaceae</taxon>
        <taxon>Paenibacillus</taxon>
    </lineage>
</organism>
<feature type="domain" description="Solute-binding protein family 5" evidence="2">
    <location>
        <begin position="87"/>
        <end position="455"/>
    </location>
</feature>
<dbReference type="InterPro" id="IPR011980">
    <property type="entry name" value="CntA-like"/>
</dbReference>
<gene>
    <name evidence="3" type="ORF">J2Z28_005145</name>
</gene>
<dbReference type="Gene3D" id="3.40.190.10">
    <property type="entry name" value="Periplasmic binding protein-like II"/>
    <property type="match status" value="1"/>
</dbReference>
<evidence type="ECO:0000259" key="2">
    <source>
        <dbReference type="Pfam" id="PF00496"/>
    </source>
</evidence>
<keyword evidence="4" id="KW-1185">Reference proteome</keyword>
<dbReference type="RefSeq" id="WP_211084692.1">
    <property type="nucleotide sequence ID" value="NZ_CBCSLC010000018.1"/>
</dbReference>
<dbReference type="PIRSF" id="PIRSF002741">
    <property type="entry name" value="MppA"/>
    <property type="match status" value="1"/>
</dbReference>
<dbReference type="InterPro" id="IPR039424">
    <property type="entry name" value="SBP_5"/>
</dbReference>
<dbReference type="CDD" id="cd08489">
    <property type="entry name" value="PBP2_NikA"/>
    <property type="match status" value="1"/>
</dbReference>
<dbReference type="PANTHER" id="PTHR30290:SF37">
    <property type="entry name" value="NICKEL-BINDING PERIPLASMIC PROTEIN"/>
    <property type="match status" value="1"/>
</dbReference>
<feature type="compositionally biased region" description="Low complexity" evidence="1">
    <location>
        <begin position="30"/>
        <end position="41"/>
    </location>
</feature>
<comment type="caution">
    <text evidence="3">The sequence shown here is derived from an EMBL/GenBank/DDBJ whole genome shotgun (WGS) entry which is preliminary data.</text>
</comment>
<dbReference type="NCBIfam" id="TIGR02294">
    <property type="entry name" value="nickel_nikA"/>
    <property type="match status" value="1"/>
</dbReference>
<reference evidence="3 4" key="1">
    <citation type="submission" date="2021-03" db="EMBL/GenBank/DDBJ databases">
        <title>Genomic Encyclopedia of Type Strains, Phase IV (KMG-IV): sequencing the most valuable type-strain genomes for metagenomic binning, comparative biology and taxonomic classification.</title>
        <authorList>
            <person name="Goeker M."/>
        </authorList>
    </citation>
    <scope>NUCLEOTIDE SEQUENCE [LARGE SCALE GENOMIC DNA]</scope>
    <source>
        <strain evidence="3 4">DSM 21292</strain>
    </source>
</reference>
<dbReference type="PANTHER" id="PTHR30290">
    <property type="entry name" value="PERIPLASMIC BINDING COMPONENT OF ABC TRANSPORTER"/>
    <property type="match status" value="1"/>
</dbReference>
<sequence length="544" mass="60781">MSVQHRKSSALTLATMLLLLFVIVGCSNTGSGDESSSAASDQTSTKSITMSWPRDIGTMNPHTYNPSQLFAQSMLYEPLISYQKDGKLEPALAESWTISDDGKVYTFKLRQGVKFSDGTPFNAEIVKKNFDAVMKNKATHSWLGIVGVLDKTEVVDDHTFRMTLTEPYYPVLQDLSVVRPFRFLGEAGFPDDGDTSQGIKEPVGTGPWMLADYKQDEYAVFKRNPNYWGTAPKVDQITVKIIPDAETRVLAFEKGDLDLIYGEGMISLDAFQQLRDNDKYVSQLSDPVGTRDLLLNSSNPKLSDLRVRMALQQGFNKKAMVEGITLGLEEPADTALSKNYPYTNVDLKPIEYNVEQSKALLDEAGWKMTANGSVREKDGQQLEFEMIFDKTDPIQKAMAETIQAEWSELGVKVNLTGLELTVQIKRLKANDFDLYFWYNYGAPYDPHSFINVVASPGFGISETLSALPMKKELDEQVHAALSSTDETKRQELYGSILTTLQEQSAIVPISYVKKTAVYQKKISNFIFPANRDENPFVGIELGNQ</sequence>
<feature type="region of interest" description="Disordered" evidence="1">
    <location>
        <begin position="30"/>
        <end position="52"/>
    </location>
</feature>
<dbReference type="InterPro" id="IPR030678">
    <property type="entry name" value="Peptide/Ni-bd"/>
</dbReference>
<accession>A0ABS4S315</accession>
<dbReference type="PROSITE" id="PS51257">
    <property type="entry name" value="PROKAR_LIPOPROTEIN"/>
    <property type="match status" value="1"/>
</dbReference>
<evidence type="ECO:0000313" key="4">
    <source>
        <dbReference type="Proteomes" id="UP000810207"/>
    </source>
</evidence>